<dbReference type="STRING" id="42155.A0A0R3QIT5"/>
<dbReference type="GO" id="GO:0140662">
    <property type="term" value="F:ATP-dependent protein folding chaperone"/>
    <property type="evidence" value="ECO:0007669"/>
    <property type="project" value="InterPro"/>
</dbReference>
<proteinExistence type="inferred from homology"/>
<accession>A0A0R3QIT5</accession>
<dbReference type="Proteomes" id="UP000280834">
    <property type="component" value="Unassembled WGS sequence"/>
</dbReference>
<evidence type="ECO:0000256" key="1">
    <source>
        <dbReference type="ARBA" id="ARBA00008239"/>
    </source>
</evidence>
<dbReference type="AlphaFoldDB" id="A0A0R3QIT5"/>
<dbReference type="Gene3D" id="3.40.50.11260">
    <property type="match status" value="1"/>
</dbReference>
<keyword evidence="4" id="KW-1185">Reference proteome</keyword>
<dbReference type="GO" id="GO:0016887">
    <property type="term" value="F:ATP hydrolysis activity"/>
    <property type="evidence" value="ECO:0007669"/>
    <property type="project" value="InterPro"/>
</dbReference>
<protein>
    <submittedName>
        <fullName evidence="5">General stress protein</fullName>
    </submittedName>
</protein>
<evidence type="ECO:0000256" key="2">
    <source>
        <dbReference type="ARBA" id="ARBA00023186"/>
    </source>
</evidence>
<dbReference type="GO" id="GO:0051082">
    <property type="term" value="F:unfolded protein binding"/>
    <property type="evidence" value="ECO:0007669"/>
    <property type="project" value="InterPro"/>
</dbReference>
<dbReference type="WBParaSite" id="BTMF_0000632701-mRNA-1">
    <property type="protein sequence ID" value="BTMF_0000632701-mRNA-1"/>
    <property type="gene ID" value="BTMF_0000632701"/>
</dbReference>
<comment type="similarity">
    <text evidence="1">Belongs to the heat shock protein 90 family.</text>
</comment>
<sequence>MRRKCRHLAEHSPYYEMFKSANKEVLFAYDAADEVCLLAMQQFRMKSVKSAENWTRAETDGDTQTATITIRDADKKELLEWLKTTLGSMKVDEIKVSMFQIVNKFVGGINMD</sequence>
<dbReference type="EMBL" id="UZAG01006047">
    <property type="protein sequence ID" value="VDO18221.1"/>
    <property type="molecule type" value="Genomic_DNA"/>
</dbReference>
<keyword evidence="2" id="KW-0143">Chaperone</keyword>
<reference evidence="3 4" key="2">
    <citation type="submission" date="2018-11" db="EMBL/GenBank/DDBJ databases">
        <authorList>
            <consortium name="Pathogen Informatics"/>
        </authorList>
    </citation>
    <scope>NUCLEOTIDE SEQUENCE [LARGE SCALE GENOMIC DNA]</scope>
</reference>
<organism evidence="5">
    <name type="scientific">Brugia timori</name>
    <dbReference type="NCBI Taxonomy" id="42155"/>
    <lineage>
        <taxon>Eukaryota</taxon>
        <taxon>Metazoa</taxon>
        <taxon>Ecdysozoa</taxon>
        <taxon>Nematoda</taxon>
        <taxon>Chromadorea</taxon>
        <taxon>Rhabditida</taxon>
        <taxon>Spirurina</taxon>
        <taxon>Spiruromorpha</taxon>
        <taxon>Filarioidea</taxon>
        <taxon>Onchocercidae</taxon>
        <taxon>Brugia</taxon>
    </lineage>
</organism>
<dbReference type="GO" id="GO:0005524">
    <property type="term" value="F:ATP binding"/>
    <property type="evidence" value="ECO:0007669"/>
    <property type="project" value="InterPro"/>
</dbReference>
<evidence type="ECO:0000313" key="5">
    <source>
        <dbReference type="WBParaSite" id="BTMF_0000632701-mRNA-1"/>
    </source>
</evidence>
<dbReference type="Pfam" id="PF00183">
    <property type="entry name" value="HSP90"/>
    <property type="match status" value="1"/>
</dbReference>
<evidence type="ECO:0000313" key="4">
    <source>
        <dbReference type="Proteomes" id="UP000280834"/>
    </source>
</evidence>
<dbReference type="InterPro" id="IPR001404">
    <property type="entry name" value="Hsp90_fam"/>
</dbReference>
<evidence type="ECO:0000313" key="3">
    <source>
        <dbReference type="EMBL" id="VDO18221.1"/>
    </source>
</evidence>
<reference evidence="5" key="1">
    <citation type="submission" date="2017-02" db="UniProtKB">
        <authorList>
            <consortium name="WormBaseParasite"/>
        </authorList>
    </citation>
    <scope>IDENTIFICATION</scope>
</reference>
<gene>
    <name evidence="3" type="ORF">BTMF_LOCUS5567</name>
</gene>
<name>A0A0R3QIT5_9BILA</name>